<dbReference type="InterPro" id="IPR012677">
    <property type="entry name" value="Nucleotide-bd_a/b_plait_sf"/>
</dbReference>
<dbReference type="InterPro" id="IPR000504">
    <property type="entry name" value="RRM_dom"/>
</dbReference>
<evidence type="ECO:0000313" key="5">
    <source>
        <dbReference type="Proteomes" id="UP000182259"/>
    </source>
</evidence>
<dbReference type="AlphaFoldDB" id="A0A1L0BWG8"/>
<feature type="region of interest" description="Disordered" evidence="2">
    <location>
        <begin position="81"/>
        <end position="107"/>
    </location>
</feature>
<reference evidence="4 5" key="1">
    <citation type="submission" date="2016-10" db="EMBL/GenBank/DDBJ databases">
        <authorList>
            <person name="de Groot N.N."/>
        </authorList>
    </citation>
    <scope>NUCLEOTIDE SEQUENCE [LARGE SCALE GENOMIC DNA]</scope>
    <source>
        <strain evidence="4 5">PYCC 4715</strain>
    </source>
</reference>
<keyword evidence="1" id="KW-0694">RNA-binding</keyword>
<evidence type="ECO:0000256" key="2">
    <source>
        <dbReference type="SAM" id="MobiDB-lite"/>
    </source>
</evidence>
<name>A0A1L0BWG8_9ASCO</name>
<dbReference type="Proteomes" id="UP000182259">
    <property type="component" value="Chromosome IV"/>
</dbReference>
<gene>
    <name evidence="4" type="ORF">SAMEA4029009_CIC11G00000003631</name>
</gene>
<dbReference type="InterPro" id="IPR035979">
    <property type="entry name" value="RBD_domain_sf"/>
</dbReference>
<organism evidence="4 5">
    <name type="scientific">Sungouiella intermedia</name>
    <dbReference type="NCBI Taxonomy" id="45354"/>
    <lineage>
        <taxon>Eukaryota</taxon>
        <taxon>Fungi</taxon>
        <taxon>Dikarya</taxon>
        <taxon>Ascomycota</taxon>
        <taxon>Saccharomycotina</taxon>
        <taxon>Pichiomycetes</taxon>
        <taxon>Metschnikowiaceae</taxon>
        <taxon>Sungouiella</taxon>
    </lineage>
</organism>
<evidence type="ECO:0000259" key="3">
    <source>
        <dbReference type="PROSITE" id="PS50102"/>
    </source>
</evidence>
<dbReference type="EMBL" id="LT635767">
    <property type="protein sequence ID" value="SGZ55689.1"/>
    <property type="molecule type" value="Genomic_DNA"/>
</dbReference>
<accession>A0A1L0BWG8</accession>
<protein>
    <submittedName>
        <fullName evidence="4">CIC11C00000003631</fullName>
    </submittedName>
</protein>
<dbReference type="SUPFAM" id="SSF54928">
    <property type="entry name" value="RNA-binding domain, RBD"/>
    <property type="match status" value="1"/>
</dbReference>
<dbReference type="SMART" id="SM00360">
    <property type="entry name" value="RRM"/>
    <property type="match status" value="1"/>
</dbReference>
<evidence type="ECO:0000256" key="1">
    <source>
        <dbReference type="PROSITE-ProRule" id="PRU00176"/>
    </source>
</evidence>
<proteinExistence type="predicted"/>
<dbReference type="GO" id="GO:0003723">
    <property type="term" value="F:RNA binding"/>
    <property type="evidence" value="ECO:0007669"/>
    <property type="project" value="UniProtKB-UniRule"/>
</dbReference>
<evidence type="ECO:0000313" key="4">
    <source>
        <dbReference type="EMBL" id="SGZ55689.1"/>
    </source>
</evidence>
<dbReference type="PROSITE" id="PS50102">
    <property type="entry name" value="RRM"/>
    <property type="match status" value="1"/>
</dbReference>
<sequence length="262" mass="29114">MSSVIVSNVPKSVSANKVEEFFAFCGSISFVNEVGKTSNGLNSFQVVFTSEKALDTALLLNDAELDGQPITVTEEKLPEYGDAPKKKVDDFKVQSESTKTGDNHYDDISQEEKPKLAILAQLLASGYQLSDELIDRAITIDKEQGISNKFKTFLSDLDSKYLHTQDPDSNTSKNINKAQYLLNSFASSVAKLPYLQKLQHYFDKASAHPYGIKISQFYEQVAREVKDVHAEATRLYNLKKADGEGQPLSAPAPVITETYEKR</sequence>
<feature type="domain" description="RRM" evidence="3">
    <location>
        <begin position="2"/>
        <end position="77"/>
    </location>
</feature>
<dbReference type="Gene3D" id="3.30.70.330">
    <property type="match status" value="1"/>
</dbReference>